<comment type="pathway">
    <text evidence="3">Sphingolipid metabolism.</text>
</comment>
<dbReference type="GO" id="GO:0030170">
    <property type="term" value="F:pyridoxal phosphate binding"/>
    <property type="evidence" value="ECO:0007669"/>
    <property type="project" value="InterPro"/>
</dbReference>
<dbReference type="GO" id="GO:0046512">
    <property type="term" value="P:sphingosine biosynthetic process"/>
    <property type="evidence" value="ECO:0007669"/>
    <property type="project" value="TreeGrafter"/>
</dbReference>
<dbReference type="GO" id="GO:0004758">
    <property type="term" value="F:serine C-palmitoyltransferase activity"/>
    <property type="evidence" value="ECO:0007669"/>
    <property type="project" value="UniProtKB-EC"/>
</dbReference>
<keyword evidence="9" id="KW-0443">Lipid metabolism</keyword>
<dbReference type="GO" id="GO:0046513">
    <property type="term" value="P:ceramide biosynthetic process"/>
    <property type="evidence" value="ECO:0007669"/>
    <property type="project" value="TreeGrafter"/>
</dbReference>
<dbReference type="InterPro" id="IPR015422">
    <property type="entry name" value="PyrdxlP-dep_Trfase_small"/>
</dbReference>
<proteinExistence type="inferred from homology"/>
<dbReference type="GO" id="GO:0016020">
    <property type="term" value="C:membrane"/>
    <property type="evidence" value="ECO:0007669"/>
    <property type="project" value="GOC"/>
</dbReference>
<sequence>MIDEALFQQRLNDFKPEPLITSVDPTKEIEILMVAEDDDNIDLAKVNYLNVLNNNEIKKTSEDTIREYGVGTCGPRASYGTTDVHFELEKNLAELLHKEDCLVYCYGFVAISSSIAAFCKKSDVVFIDERANLPIEQGLDDARSKVVKFAHNDPEDFKAKVEKETKKTRKFLVVEGISWRTGKLCPLPEFIAVAEEFKIRVFLEESHTLGVFGATGRGLTEYYDIDPKRIDMIFGTLEGAIGCIGGFSAGSHDAIEHHRLFGSGYMYSASLPTYLVKVVLKSIELLGDAPQKFSGLAKSFHQFLEEECRFKVESHPEAPFKLIRIEPKMDETKVHQYCKEKGVHFIQNDEGLVINLNVRLLDEKERLERVYEVLKGASELIA</sequence>
<evidence type="ECO:0000256" key="13">
    <source>
        <dbReference type="ARBA" id="ARBA00042649"/>
    </source>
</evidence>
<evidence type="ECO:0000256" key="7">
    <source>
        <dbReference type="ARBA" id="ARBA00022898"/>
    </source>
</evidence>
<comment type="pathway">
    <text evidence="2">Lipid metabolism; sphingolipid metabolism.</text>
</comment>
<reference evidence="15" key="2">
    <citation type="submission" date="2021-08" db="EMBL/GenBank/DDBJ databases">
        <authorList>
            <person name="Eriksson T."/>
        </authorList>
    </citation>
    <scope>NUCLEOTIDE SEQUENCE</scope>
    <source>
        <strain evidence="15">Stoneville</strain>
        <tissue evidence="15">Whole head</tissue>
    </source>
</reference>
<feature type="domain" description="Aminotransferase class I/classII large" evidence="14">
    <location>
        <begin position="41"/>
        <end position="347"/>
    </location>
</feature>
<dbReference type="Pfam" id="PF00155">
    <property type="entry name" value="Aminotran_1_2"/>
    <property type="match status" value="1"/>
</dbReference>
<keyword evidence="8" id="KW-0746">Sphingolipid metabolism</keyword>
<dbReference type="InterPro" id="IPR015424">
    <property type="entry name" value="PyrdxlP-dep_Trfase"/>
</dbReference>
<evidence type="ECO:0000256" key="12">
    <source>
        <dbReference type="ARBA" id="ARBA00041765"/>
    </source>
</evidence>
<evidence type="ECO:0000256" key="2">
    <source>
        <dbReference type="ARBA" id="ARBA00004760"/>
    </source>
</evidence>
<evidence type="ECO:0000256" key="11">
    <source>
        <dbReference type="ARBA" id="ARBA00041066"/>
    </source>
</evidence>
<comment type="similarity">
    <text evidence="4">Belongs to the class-II pyridoxal-phosphate-dependent aminotransferase family.</text>
</comment>
<name>A0A8J6HXY8_TENMO</name>
<dbReference type="InterPro" id="IPR004839">
    <property type="entry name" value="Aminotransferase_I/II_large"/>
</dbReference>
<evidence type="ECO:0000256" key="6">
    <source>
        <dbReference type="ARBA" id="ARBA00022679"/>
    </source>
</evidence>
<evidence type="ECO:0000256" key="5">
    <source>
        <dbReference type="ARBA" id="ARBA00013220"/>
    </source>
</evidence>
<dbReference type="SUPFAM" id="SSF53383">
    <property type="entry name" value="PLP-dependent transferases"/>
    <property type="match status" value="1"/>
</dbReference>
<evidence type="ECO:0000256" key="4">
    <source>
        <dbReference type="ARBA" id="ARBA00008392"/>
    </source>
</evidence>
<dbReference type="Proteomes" id="UP000719412">
    <property type="component" value="Unassembled WGS sequence"/>
</dbReference>
<keyword evidence="7" id="KW-0663">Pyridoxal phosphate</keyword>
<evidence type="ECO:0000259" key="14">
    <source>
        <dbReference type="Pfam" id="PF00155"/>
    </source>
</evidence>
<reference evidence="15" key="1">
    <citation type="journal article" date="2020" name="J Insects Food Feed">
        <title>The yellow mealworm (Tenebrio molitor) genome: a resource for the emerging insects as food and feed industry.</title>
        <authorList>
            <person name="Eriksson T."/>
            <person name="Andere A."/>
            <person name="Kelstrup H."/>
            <person name="Emery V."/>
            <person name="Picard C."/>
        </authorList>
    </citation>
    <scope>NUCLEOTIDE SEQUENCE</scope>
    <source>
        <strain evidence="15">Stoneville</strain>
        <tissue evidence="15">Whole head</tissue>
    </source>
</reference>
<dbReference type="EMBL" id="JABDTM020000038">
    <property type="protein sequence ID" value="KAH0822769.1"/>
    <property type="molecule type" value="Genomic_DNA"/>
</dbReference>
<dbReference type="PANTHER" id="PTHR13693:SF2">
    <property type="entry name" value="SERINE PALMITOYLTRANSFERASE 1"/>
    <property type="match status" value="1"/>
</dbReference>
<evidence type="ECO:0000256" key="10">
    <source>
        <dbReference type="ARBA" id="ARBA00023315"/>
    </source>
</evidence>
<dbReference type="PANTHER" id="PTHR13693">
    <property type="entry name" value="CLASS II AMINOTRANSFERASE/8-AMINO-7-OXONONANOATE SYNTHASE"/>
    <property type="match status" value="1"/>
</dbReference>
<protein>
    <recommendedName>
        <fullName evidence="11">Serine palmitoyltransferase 1</fullName>
        <ecNumber evidence="5">2.3.1.50</ecNumber>
    </recommendedName>
    <alternativeName>
        <fullName evidence="12">Long chain base biosynthesis protein 1</fullName>
    </alternativeName>
    <alternativeName>
        <fullName evidence="13">Serine-palmitoyl-CoA transferase 1</fullName>
    </alternativeName>
</protein>
<keyword evidence="10" id="KW-0012">Acyltransferase</keyword>
<evidence type="ECO:0000313" key="16">
    <source>
        <dbReference type="Proteomes" id="UP000719412"/>
    </source>
</evidence>
<dbReference type="AlphaFoldDB" id="A0A8J6HXY8"/>
<evidence type="ECO:0000256" key="9">
    <source>
        <dbReference type="ARBA" id="ARBA00023098"/>
    </source>
</evidence>
<dbReference type="GO" id="GO:0005783">
    <property type="term" value="C:endoplasmic reticulum"/>
    <property type="evidence" value="ECO:0007669"/>
    <property type="project" value="TreeGrafter"/>
</dbReference>
<keyword evidence="16" id="KW-1185">Reference proteome</keyword>
<dbReference type="Gene3D" id="3.90.1150.10">
    <property type="entry name" value="Aspartate Aminotransferase, domain 1"/>
    <property type="match status" value="1"/>
</dbReference>
<accession>A0A8J6HXY8</accession>
<evidence type="ECO:0000313" key="15">
    <source>
        <dbReference type="EMBL" id="KAH0822769.1"/>
    </source>
</evidence>
<organism evidence="15 16">
    <name type="scientific">Tenebrio molitor</name>
    <name type="common">Yellow mealworm beetle</name>
    <dbReference type="NCBI Taxonomy" id="7067"/>
    <lineage>
        <taxon>Eukaryota</taxon>
        <taxon>Metazoa</taxon>
        <taxon>Ecdysozoa</taxon>
        <taxon>Arthropoda</taxon>
        <taxon>Hexapoda</taxon>
        <taxon>Insecta</taxon>
        <taxon>Pterygota</taxon>
        <taxon>Neoptera</taxon>
        <taxon>Endopterygota</taxon>
        <taxon>Coleoptera</taxon>
        <taxon>Polyphaga</taxon>
        <taxon>Cucujiformia</taxon>
        <taxon>Tenebrionidae</taxon>
        <taxon>Tenebrio</taxon>
    </lineage>
</organism>
<dbReference type="EC" id="2.3.1.50" evidence="5"/>
<keyword evidence="6" id="KW-0808">Transferase</keyword>
<evidence type="ECO:0000256" key="1">
    <source>
        <dbReference type="ARBA" id="ARBA00001933"/>
    </source>
</evidence>
<evidence type="ECO:0000256" key="3">
    <source>
        <dbReference type="ARBA" id="ARBA00004991"/>
    </source>
</evidence>
<evidence type="ECO:0000256" key="8">
    <source>
        <dbReference type="ARBA" id="ARBA00022919"/>
    </source>
</evidence>
<comment type="cofactor">
    <cofactor evidence="1">
        <name>pyridoxal 5'-phosphate</name>
        <dbReference type="ChEBI" id="CHEBI:597326"/>
    </cofactor>
</comment>
<dbReference type="InterPro" id="IPR050087">
    <property type="entry name" value="AON_synthase_class-II"/>
</dbReference>
<dbReference type="InterPro" id="IPR015421">
    <property type="entry name" value="PyrdxlP-dep_Trfase_major"/>
</dbReference>
<dbReference type="Gene3D" id="3.40.640.10">
    <property type="entry name" value="Type I PLP-dependent aspartate aminotransferase-like (Major domain)"/>
    <property type="match status" value="1"/>
</dbReference>
<comment type="caution">
    <text evidence="15">The sequence shown here is derived from an EMBL/GenBank/DDBJ whole genome shotgun (WGS) entry which is preliminary data.</text>
</comment>
<gene>
    <name evidence="15" type="ORF">GEV33_000022</name>
</gene>